<sequence>MQLPLVLNSFYRLMAQNTPEIIKPKLRGLYNGVNKIATYGFKNRDIFTAIDFEINSQCNLKCSYCPTSFDGGRGVNYMPEEVFRKAVDDLSAIKYSGRLSPHFFGEPLMDKRLPELMAYAHAKLPHAQIVIHTNGILLNYEMFKKLVDSGVSGFLVTQHTKNFPKSFTSIIKDNPETQNVIKVRNLEGLALFNRAGTVKPPIARKMKSCHYVSDEISITYTGEVVCTNDFHVKHSFGNVLNNNLLDIWGSEWFKQIRKEVRKGKFTLDMCRKCALHEE</sequence>
<gene>
    <name evidence="7" type="ORF">ITX54_08480</name>
</gene>
<dbReference type="Proteomes" id="UP000705283">
    <property type="component" value="Unassembled WGS sequence"/>
</dbReference>
<dbReference type="SFLD" id="SFLDS00029">
    <property type="entry name" value="Radical_SAM"/>
    <property type="match status" value="1"/>
</dbReference>
<keyword evidence="3" id="KW-0479">Metal-binding</keyword>
<proteinExistence type="predicted"/>
<comment type="caution">
    <text evidence="7">The sequence shown here is derived from an EMBL/GenBank/DDBJ whole genome shotgun (WGS) entry which is preliminary data.</text>
</comment>
<dbReference type="InterPro" id="IPR058240">
    <property type="entry name" value="rSAM_sf"/>
</dbReference>
<dbReference type="GO" id="GO:0003824">
    <property type="term" value="F:catalytic activity"/>
    <property type="evidence" value="ECO:0007669"/>
    <property type="project" value="InterPro"/>
</dbReference>
<accession>A0AA41BVX5</accession>
<dbReference type="AlphaFoldDB" id="A0AA41BVX5"/>
<dbReference type="InterPro" id="IPR007197">
    <property type="entry name" value="rSAM"/>
</dbReference>
<reference evidence="7" key="1">
    <citation type="submission" date="2020-11" db="EMBL/GenBank/DDBJ databases">
        <authorList>
            <person name="Lee S.D."/>
        </authorList>
    </citation>
    <scope>NUCLEOTIDE SEQUENCE</scope>
    <source>
        <strain evidence="7">SAP-2</strain>
    </source>
</reference>
<evidence type="ECO:0000256" key="3">
    <source>
        <dbReference type="ARBA" id="ARBA00022723"/>
    </source>
</evidence>
<dbReference type="EMBL" id="JADMKS010000003">
    <property type="protein sequence ID" value="MBF6636690.1"/>
    <property type="molecule type" value="Genomic_DNA"/>
</dbReference>
<dbReference type="Pfam" id="PF13186">
    <property type="entry name" value="SPASM"/>
    <property type="match status" value="1"/>
</dbReference>
<feature type="domain" description="Radical SAM core" evidence="6">
    <location>
        <begin position="44"/>
        <end position="278"/>
    </location>
</feature>
<reference evidence="7" key="2">
    <citation type="submission" date="2022-09" db="EMBL/GenBank/DDBJ databases">
        <title>Rouxiella aceris sp. nov., isolated from tree sap and emended description of the genus Rhouxiella.</title>
        <authorList>
            <person name="Kim I.S."/>
        </authorList>
    </citation>
    <scope>NUCLEOTIDE SEQUENCE</scope>
    <source>
        <strain evidence="7">SAP-2</strain>
    </source>
</reference>
<dbReference type="CDD" id="cd21109">
    <property type="entry name" value="SPASM"/>
    <property type="match status" value="1"/>
</dbReference>
<dbReference type="SUPFAM" id="SSF102114">
    <property type="entry name" value="Radical SAM enzymes"/>
    <property type="match status" value="1"/>
</dbReference>
<evidence type="ECO:0000313" key="7">
    <source>
        <dbReference type="EMBL" id="MBF6636690.1"/>
    </source>
</evidence>
<keyword evidence="4" id="KW-0408">Iron</keyword>
<protein>
    <submittedName>
        <fullName evidence="7">Radical SAM protein</fullName>
    </submittedName>
</protein>
<keyword evidence="5" id="KW-0411">Iron-sulfur</keyword>
<evidence type="ECO:0000256" key="5">
    <source>
        <dbReference type="ARBA" id="ARBA00023014"/>
    </source>
</evidence>
<dbReference type="Pfam" id="PF04055">
    <property type="entry name" value="Radical_SAM"/>
    <property type="match status" value="1"/>
</dbReference>
<dbReference type="InterPro" id="IPR013785">
    <property type="entry name" value="Aldolase_TIM"/>
</dbReference>
<dbReference type="GO" id="GO:0051536">
    <property type="term" value="F:iron-sulfur cluster binding"/>
    <property type="evidence" value="ECO:0007669"/>
    <property type="project" value="UniProtKB-KW"/>
</dbReference>
<evidence type="ECO:0000313" key="8">
    <source>
        <dbReference type="Proteomes" id="UP000705283"/>
    </source>
</evidence>
<dbReference type="PROSITE" id="PS51918">
    <property type="entry name" value="RADICAL_SAM"/>
    <property type="match status" value="1"/>
</dbReference>
<dbReference type="CDD" id="cd01335">
    <property type="entry name" value="Radical_SAM"/>
    <property type="match status" value="1"/>
</dbReference>
<comment type="cofactor">
    <cofactor evidence="1">
        <name>[4Fe-4S] cluster</name>
        <dbReference type="ChEBI" id="CHEBI:49883"/>
    </cofactor>
</comment>
<dbReference type="RefSeq" id="WP_194977841.1">
    <property type="nucleotide sequence ID" value="NZ_JADMKS010000003.1"/>
</dbReference>
<dbReference type="Gene3D" id="3.20.20.70">
    <property type="entry name" value="Aldolase class I"/>
    <property type="match status" value="1"/>
</dbReference>
<organism evidence="7 8">
    <name type="scientific">Rouxiella silvae</name>
    <dbReference type="NCBI Taxonomy" id="1646373"/>
    <lineage>
        <taxon>Bacteria</taxon>
        <taxon>Pseudomonadati</taxon>
        <taxon>Pseudomonadota</taxon>
        <taxon>Gammaproteobacteria</taxon>
        <taxon>Enterobacterales</taxon>
        <taxon>Yersiniaceae</taxon>
        <taxon>Rouxiella</taxon>
    </lineage>
</organism>
<keyword evidence="2" id="KW-0949">S-adenosyl-L-methionine</keyword>
<dbReference type="PANTHER" id="PTHR11228">
    <property type="entry name" value="RADICAL SAM DOMAIN PROTEIN"/>
    <property type="match status" value="1"/>
</dbReference>
<name>A0AA41BVX5_9GAMM</name>
<dbReference type="SFLD" id="SFLDG01067">
    <property type="entry name" value="SPASM/twitch_domain_containing"/>
    <property type="match status" value="1"/>
</dbReference>
<dbReference type="PANTHER" id="PTHR11228:SF7">
    <property type="entry name" value="PQQA PEPTIDE CYCLASE"/>
    <property type="match status" value="1"/>
</dbReference>
<dbReference type="InterPro" id="IPR050377">
    <property type="entry name" value="Radical_SAM_PqqE_MftC-like"/>
</dbReference>
<dbReference type="GO" id="GO:0046872">
    <property type="term" value="F:metal ion binding"/>
    <property type="evidence" value="ECO:0007669"/>
    <property type="project" value="UniProtKB-KW"/>
</dbReference>
<dbReference type="InterPro" id="IPR023885">
    <property type="entry name" value="4Fe4S-binding_SPASM_dom"/>
</dbReference>
<evidence type="ECO:0000256" key="2">
    <source>
        <dbReference type="ARBA" id="ARBA00022691"/>
    </source>
</evidence>
<evidence type="ECO:0000256" key="4">
    <source>
        <dbReference type="ARBA" id="ARBA00023004"/>
    </source>
</evidence>
<evidence type="ECO:0000259" key="6">
    <source>
        <dbReference type="PROSITE" id="PS51918"/>
    </source>
</evidence>
<evidence type="ECO:0000256" key="1">
    <source>
        <dbReference type="ARBA" id="ARBA00001966"/>
    </source>
</evidence>